<accession>A0A7W8VAI7</accession>
<reference evidence="1 2" key="1">
    <citation type="submission" date="2020-08" db="EMBL/GenBank/DDBJ databases">
        <title>Genomic Encyclopedia of Type Strains, Phase IV (KMG-V): Genome sequencing to study the core and pangenomes of soil and plant-associated prokaryotes.</title>
        <authorList>
            <person name="Whitman W."/>
        </authorList>
    </citation>
    <scope>NUCLEOTIDE SEQUENCE [LARGE SCALE GENOMIC DNA]</scope>
    <source>
        <strain evidence="1 2">JPY158</strain>
    </source>
</reference>
<dbReference type="EMBL" id="JACHDD010000016">
    <property type="protein sequence ID" value="MBB5428918.1"/>
    <property type="molecule type" value="Genomic_DNA"/>
</dbReference>
<dbReference type="Proteomes" id="UP000592780">
    <property type="component" value="Unassembled WGS sequence"/>
</dbReference>
<name>A0A7W8VAI7_PARAM</name>
<evidence type="ECO:0000313" key="1">
    <source>
        <dbReference type="EMBL" id="MBB5428918.1"/>
    </source>
</evidence>
<dbReference type="AlphaFoldDB" id="A0A7W8VAI7"/>
<evidence type="ECO:0000313" key="2">
    <source>
        <dbReference type="Proteomes" id="UP000592780"/>
    </source>
</evidence>
<proteinExistence type="predicted"/>
<organism evidence="1 2">
    <name type="scientific">Paraburkholderia atlantica</name>
    <dbReference type="NCBI Taxonomy" id="2654982"/>
    <lineage>
        <taxon>Bacteria</taxon>
        <taxon>Pseudomonadati</taxon>
        <taxon>Pseudomonadota</taxon>
        <taxon>Betaproteobacteria</taxon>
        <taxon>Burkholderiales</taxon>
        <taxon>Burkholderiaceae</taxon>
        <taxon>Paraburkholderia</taxon>
    </lineage>
</organism>
<sequence length="167" mass="18393">MKPHLLQHRRLDVDVQLLAVILAHAVHTVTAAGANLLVLRHVVFDALGRQVGRQRFAPTLAAFRLVDLRQSGVRQRERVISVVLGLGHLFGFVEHAIRELLTAGRKALALCKPQLLVEGLYAGGQVSSTLLKAHGYRLGRPAEVQRRCVSMPLTIAMQPPKQVYVPP</sequence>
<comment type="caution">
    <text evidence="1">The sequence shown here is derived from an EMBL/GenBank/DDBJ whole genome shotgun (WGS) entry which is preliminary data.</text>
</comment>
<protein>
    <submittedName>
        <fullName evidence="1">Uncharacterized protein</fullName>
    </submittedName>
</protein>
<keyword evidence="2" id="KW-1185">Reference proteome</keyword>
<gene>
    <name evidence="1" type="ORF">HDG40_007113</name>
</gene>